<dbReference type="GO" id="GO:0046983">
    <property type="term" value="F:protein dimerization activity"/>
    <property type="evidence" value="ECO:0007669"/>
    <property type="project" value="InterPro"/>
</dbReference>
<keyword evidence="3" id="KW-1003">Cell membrane</keyword>
<reference evidence="12 14" key="1">
    <citation type="submission" date="2008-03" db="EMBL/GenBank/DDBJ databases">
        <title>Annotation of Ixodes scapularis.</title>
        <authorList>
            <consortium name="Ixodes scapularis Genome Project Consortium"/>
            <person name="Caler E."/>
            <person name="Hannick L.I."/>
            <person name="Bidwell S."/>
            <person name="Joardar V."/>
            <person name="Thiagarajan M."/>
            <person name="Amedeo P."/>
            <person name="Galinsky K.J."/>
            <person name="Schobel S."/>
            <person name="Inman J."/>
            <person name="Hostetler J."/>
            <person name="Miller J."/>
            <person name="Hammond M."/>
            <person name="Megy K."/>
            <person name="Lawson D."/>
            <person name="Kodira C."/>
            <person name="Sutton G."/>
            <person name="Meyer J."/>
            <person name="Hill C.A."/>
            <person name="Birren B."/>
            <person name="Nene V."/>
            <person name="Collins F."/>
            <person name="Alarcon-Chaidez F."/>
            <person name="Wikel S."/>
            <person name="Strausberg R."/>
        </authorList>
    </citation>
    <scope>NUCLEOTIDE SEQUENCE [LARGE SCALE GENOMIC DNA]</scope>
    <source>
        <strain evidence="14">Wikel</strain>
        <strain evidence="12">Wikel colony</strain>
    </source>
</reference>
<feature type="region of interest" description="Disordered" evidence="9">
    <location>
        <begin position="647"/>
        <end position="672"/>
    </location>
</feature>
<dbReference type="Proteomes" id="UP000001555">
    <property type="component" value="Unassembled WGS sequence"/>
</dbReference>
<keyword evidence="5 8" id="KW-1133">Transmembrane helix</keyword>
<reference evidence="13" key="2">
    <citation type="submission" date="2020-05" db="UniProtKB">
        <authorList>
            <consortium name="EnsemblMetazoa"/>
        </authorList>
    </citation>
    <scope>IDENTIFICATION</scope>
    <source>
        <strain evidence="13">wikel</strain>
    </source>
</reference>
<comment type="similarity">
    <text evidence="2 8">Belongs to the anoctamin family.</text>
</comment>
<evidence type="ECO:0000256" key="7">
    <source>
        <dbReference type="ARBA" id="ARBA00023180"/>
    </source>
</evidence>
<dbReference type="GO" id="GO:1902476">
    <property type="term" value="P:chloride transmembrane transport"/>
    <property type="evidence" value="ECO:0000318"/>
    <property type="project" value="GO_Central"/>
</dbReference>
<dbReference type="Pfam" id="PF16178">
    <property type="entry name" value="Anoct_dimer"/>
    <property type="match status" value="1"/>
</dbReference>
<dbReference type="VEuPathDB" id="VectorBase:ISCW020131"/>
<dbReference type="PANTHER" id="PTHR12308:SF84">
    <property type="entry name" value="ANOCTAMIN"/>
    <property type="match status" value="1"/>
</dbReference>
<feature type="transmembrane region" description="Helical" evidence="8">
    <location>
        <begin position="592"/>
        <end position="621"/>
    </location>
</feature>
<evidence type="ECO:0000313" key="13">
    <source>
        <dbReference type="EnsemblMetazoa" id="ISCW020131-PA"/>
    </source>
</evidence>
<keyword evidence="7" id="KW-0325">Glycoprotein</keyword>
<dbReference type="EMBL" id="ABJB010640933">
    <property type="status" value="NOT_ANNOTATED_CDS"/>
    <property type="molecule type" value="Genomic_DNA"/>
</dbReference>
<dbReference type="EMBL" id="ABJB010554498">
    <property type="status" value="NOT_ANNOTATED_CDS"/>
    <property type="molecule type" value="Genomic_DNA"/>
</dbReference>
<accession>B7PX99</accession>
<feature type="compositionally biased region" description="Polar residues" evidence="9">
    <location>
        <begin position="651"/>
        <end position="672"/>
    </location>
</feature>
<dbReference type="PaxDb" id="6945-B7PX99"/>
<dbReference type="EMBL" id="ABJB010720151">
    <property type="status" value="NOT_ANNOTATED_CDS"/>
    <property type="molecule type" value="Genomic_DNA"/>
</dbReference>
<keyword evidence="14" id="KW-1185">Reference proteome</keyword>
<dbReference type="VEuPathDB" id="VectorBase:ISCI020131"/>
<evidence type="ECO:0000259" key="11">
    <source>
        <dbReference type="Pfam" id="PF16178"/>
    </source>
</evidence>
<feature type="transmembrane region" description="Helical" evidence="8">
    <location>
        <begin position="139"/>
        <end position="160"/>
    </location>
</feature>
<feature type="transmembrane region" description="Helical" evidence="8">
    <location>
        <begin position="300"/>
        <end position="322"/>
    </location>
</feature>
<dbReference type="EMBL" id="ABJB010495052">
    <property type="status" value="NOT_ANNOTATED_CDS"/>
    <property type="molecule type" value="Genomic_DNA"/>
</dbReference>
<feature type="domain" description="Anoctamin dimerisation" evidence="11">
    <location>
        <begin position="11"/>
        <end position="126"/>
    </location>
</feature>
<dbReference type="PANTHER" id="PTHR12308">
    <property type="entry name" value="ANOCTAMIN"/>
    <property type="match status" value="1"/>
</dbReference>
<comment type="caution">
    <text evidence="8">Lacks conserved residue(s) required for the propagation of feature annotation.</text>
</comment>
<feature type="transmembrane region" description="Helical" evidence="8">
    <location>
        <begin position="334"/>
        <end position="355"/>
    </location>
</feature>
<dbReference type="Pfam" id="PF04547">
    <property type="entry name" value="Anoctamin"/>
    <property type="match status" value="2"/>
</dbReference>
<dbReference type="OrthoDB" id="6431562at2759"/>
<evidence type="ECO:0000256" key="4">
    <source>
        <dbReference type="ARBA" id="ARBA00022692"/>
    </source>
</evidence>
<evidence type="ECO:0000259" key="10">
    <source>
        <dbReference type="Pfam" id="PF04547"/>
    </source>
</evidence>
<dbReference type="EMBL" id="ABJB010868123">
    <property type="status" value="NOT_ANNOTATED_CDS"/>
    <property type="molecule type" value="Genomic_DNA"/>
</dbReference>
<evidence type="ECO:0000256" key="6">
    <source>
        <dbReference type="ARBA" id="ARBA00023136"/>
    </source>
</evidence>
<dbReference type="EnsemblMetazoa" id="ISCW020131-RA">
    <property type="protein sequence ID" value="ISCW020131-PA"/>
    <property type="gene ID" value="ISCW020131"/>
</dbReference>
<dbReference type="VEuPathDB" id="VectorBase:ISCP_038578"/>
<keyword evidence="4 8" id="KW-0812">Transmembrane</keyword>
<evidence type="ECO:0000256" key="3">
    <source>
        <dbReference type="ARBA" id="ARBA00022475"/>
    </source>
</evidence>
<dbReference type="EMBL" id="DS812453">
    <property type="protein sequence ID" value="EEC11221.1"/>
    <property type="molecule type" value="Genomic_DNA"/>
</dbReference>
<dbReference type="HOGENOM" id="CLU_006685_3_0_1"/>
<dbReference type="EMBL" id="ABJB010660261">
    <property type="status" value="NOT_ANNOTATED_CDS"/>
    <property type="molecule type" value="Genomic_DNA"/>
</dbReference>
<sequence>MQLEKDFAANGADHTLTKLQKLWEKLWTPFPYDRKLIPDDTLFYSAEFTRQREQRYLLHEKDGFSQATRSRIAWEVLMRTVSDEHDRQKGIYRLLNQNVYLAAYPLHDLLYSEWARPAAWYKQQPLVLIRRYFGEKTGLYFAWLGFYTSMLFLPAVIGLMTTMYGVFEMATNTATIETCDPDIFGRLILCPGCKKRCTYDYLASKCTFSKIVYLFDNAATVGFSIFMALWATIFIELWKRRQSVLGWEWNLTDIDTITEVVNPEYEAKATVYKLNPVTMTYEPYVPFWEKIARISGANSVVLFMLCLVICTVFGIIAYRIILVALLSRDRNWRALAHVTTAVTASLLNLVIILLMNKVYCRLATRLTDIERPRTQREYEDSFTFKMFLFTFLNTYSSLIYIAFFKGRFAGHPGKEGTLFVVTRLAFQCEGGCLYEVCVQLAIVMVGKQVINNIQEIGQPLFMNWWRSWRRDRMRREVGDQRSSLSRWEADYNLQPWTTLSLFDEYLEMDEAFLIAYTSDFTPRILYRMVHSGSHSLRGYVNFTLAVFDTKDFDDDARPENGTLDGVVVKQCRYLDYREPPGGPSQYQLTLTYWHIFAARLFFVVVFEHVVFSITGLVAAIIPDVPRSVQQRIKREQIVSQEVFNEADRASASGTTRRQGSRSASASVPRSKE</sequence>
<name>B7PX99_IXOSC</name>
<evidence type="ECO:0000256" key="8">
    <source>
        <dbReference type="RuleBase" id="RU280814"/>
    </source>
</evidence>
<evidence type="ECO:0000256" key="1">
    <source>
        <dbReference type="ARBA" id="ARBA00004651"/>
    </source>
</evidence>
<keyword evidence="6 8" id="KW-0472">Membrane</keyword>
<evidence type="ECO:0000313" key="14">
    <source>
        <dbReference type="Proteomes" id="UP000001555"/>
    </source>
</evidence>
<gene>
    <name evidence="12" type="ORF">IscW_ISCW020131</name>
</gene>
<evidence type="ECO:0000256" key="9">
    <source>
        <dbReference type="SAM" id="MobiDB-lite"/>
    </source>
</evidence>
<evidence type="ECO:0000313" key="12">
    <source>
        <dbReference type="EMBL" id="EEC11221.1"/>
    </source>
</evidence>
<organism>
    <name type="scientific">Ixodes scapularis</name>
    <name type="common">Black-legged tick</name>
    <name type="synonym">Deer tick</name>
    <dbReference type="NCBI Taxonomy" id="6945"/>
    <lineage>
        <taxon>Eukaryota</taxon>
        <taxon>Metazoa</taxon>
        <taxon>Ecdysozoa</taxon>
        <taxon>Arthropoda</taxon>
        <taxon>Chelicerata</taxon>
        <taxon>Arachnida</taxon>
        <taxon>Acari</taxon>
        <taxon>Parasitiformes</taxon>
        <taxon>Ixodida</taxon>
        <taxon>Ixodoidea</taxon>
        <taxon>Ixodidae</taxon>
        <taxon>Ixodinae</taxon>
        <taxon>Ixodes</taxon>
    </lineage>
</organism>
<evidence type="ECO:0000256" key="5">
    <source>
        <dbReference type="ARBA" id="ARBA00022989"/>
    </source>
</evidence>
<dbReference type="InParanoid" id="B7PX99"/>
<dbReference type="GO" id="GO:0005886">
    <property type="term" value="C:plasma membrane"/>
    <property type="evidence" value="ECO:0000318"/>
    <property type="project" value="GO_Central"/>
</dbReference>
<feature type="domain" description="Anoctamin transmembrane" evidence="10">
    <location>
        <begin position="511"/>
        <end position="635"/>
    </location>
</feature>
<protein>
    <recommendedName>
        <fullName evidence="8">Anoctamin</fullName>
    </recommendedName>
</protein>
<dbReference type="InterPro" id="IPR032394">
    <property type="entry name" value="Anoct_dimer"/>
</dbReference>
<comment type="subcellular location">
    <subcellularLocation>
        <location evidence="1">Cell membrane</location>
        <topology evidence="1">Multi-pass membrane protein</topology>
    </subcellularLocation>
    <subcellularLocation>
        <location evidence="8">Membrane</location>
        <topology evidence="8">Multi-pass membrane protein</topology>
    </subcellularLocation>
</comment>
<feature type="domain" description="Anoctamin transmembrane" evidence="10">
    <location>
        <begin position="129"/>
        <end position="508"/>
    </location>
</feature>
<dbReference type="FunCoup" id="B7PX99">
    <property type="interactions" value="48"/>
</dbReference>
<evidence type="ECO:0000256" key="2">
    <source>
        <dbReference type="ARBA" id="ARBA00009671"/>
    </source>
</evidence>
<dbReference type="EMBL" id="ABJB010070889">
    <property type="status" value="NOT_ANNOTATED_CDS"/>
    <property type="molecule type" value="Genomic_DNA"/>
</dbReference>
<feature type="transmembrane region" description="Helical" evidence="8">
    <location>
        <begin position="218"/>
        <end position="238"/>
    </location>
</feature>
<dbReference type="AlphaFoldDB" id="B7PX99"/>
<dbReference type="InterPro" id="IPR049452">
    <property type="entry name" value="Anoctamin_TM"/>
</dbReference>
<proteinExistence type="inferred from homology"/>
<feature type="transmembrane region" description="Helical" evidence="8">
    <location>
        <begin position="382"/>
        <end position="403"/>
    </location>
</feature>
<dbReference type="EMBL" id="ABJB010519278">
    <property type="status" value="NOT_ANNOTATED_CDS"/>
    <property type="molecule type" value="Genomic_DNA"/>
</dbReference>
<dbReference type="EMBL" id="ABJB010182545">
    <property type="status" value="NOT_ANNOTATED_CDS"/>
    <property type="molecule type" value="Genomic_DNA"/>
</dbReference>
<dbReference type="InterPro" id="IPR007632">
    <property type="entry name" value="Anoctamin"/>
</dbReference>
<dbReference type="GO" id="GO:0005254">
    <property type="term" value="F:chloride channel activity"/>
    <property type="evidence" value="ECO:0000318"/>
    <property type="project" value="GO_Central"/>
</dbReference>
<dbReference type="EMBL" id="ABJB010942884">
    <property type="status" value="NOT_ANNOTATED_CDS"/>
    <property type="molecule type" value="Genomic_DNA"/>
</dbReference>